<dbReference type="Proteomes" id="UP000199048">
    <property type="component" value="Unassembled WGS sequence"/>
</dbReference>
<dbReference type="STRING" id="582667.SAMN05192568_10833"/>
<dbReference type="Gene3D" id="3.30.1330.40">
    <property type="entry name" value="RutC-like"/>
    <property type="match status" value="1"/>
</dbReference>
<dbReference type="InterPro" id="IPR019897">
    <property type="entry name" value="RidA_CS"/>
</dbReference>
<evidence type="ECO:0000313" key="4">
    <source>
        <dbReference type="Proteomes" id="UP000199048"/>
    </source>
</evidence>
<sequence>MIGRTLISAPLALALAAGPALAEDIVRYPIPGSDFPISEAVEVPAGHATVYLSGFGPSVINPNAEKNSLASFGDTRAQTASTLASIEAALKRRNLSLRDVVKMTVFIVGDPAKGGHLDFAGLMEAYREQFGTAAQPNLPTRSAVQVAALANPGWLVEIEVTAVRP</sequence>
<gene>
    <name evidence="3" type="ORF">SAMN05192568_10833</name>
</gene>
<feature type="chain" id="PRO_5011716590" evidence="2">
    <location>
        <begin position="23"/>
        <end position="165"/>
    </location>
</feature>
<feature type="signal peptide" evidence="2">
    <location>
        <begin position="1"/>
        <end position="22"/>
    </location>
</feature>
<comment type="similarity">
    <text evidence="1">Belongs to the RutC family.</text>
</comment>
<reference evidence="4" key="1">
    <citation type="submission" date="2016-10" db="EMBL/GenBank/DDBJ databases">
        <authorList>
            <person name="Varghese N."/>
            <person name="Submissions S."/>
        </authorList>
    </citation>
    <scope>NUCLEOTIDE SEQUENCE [LARGE SCALE GENOMIC DNA]</scope>
    <source>
        <strain evidence="4">BL36</strain>
    </source>
</reference>
<proteinExistence type="inferred from homology"/>
<dbReference type="EMBL" id="FOTK01000083">
    <property type="protein sequence ID" value="SFM94702.1"/>
    <property type="molecule type" value="Genomic_DNA"/>
</dbReference>
<dbReference type="PANTHER" id="PTHR11803">
    <property type="entry name" value="2-IMINOBUTANOATE/2-IMINOPROPANOATE DEAMINASE RIDA"/>
    <property type="match status" value="1"/>
</dbReference>
<organism evidence="3 4">
    <name type="scientific">Methylobacterium pseudosasicola</name>
    <dbReference type="NCBI Taxonomy" id="582667"/>
    <lineage>
        <taxon>Bacteria</taxon>
        <taxon>Pseudomonadati</taxon>
        <taxon>Pseudomonadota</taxon>
        <taxon>Alphaproteobacteria</taxon>
        <taxon>Hyphomicrobiales</taxon>
        <taxon>Methylobacteriaceae</taxon>
        <taxon>Methylobacterium</taxon>
    </lineage>
</organism>
<evidence type="ECO:0000256" key="1">
    <source>
        <dbReference type="ARBA" id="ARBA00010552"/>
    </source>
</evidence>
<protein>
    <submittedName>
        <fullName evidence="3">Enamine deaminase RidA, house cleaning of reactive enamine intermediates, YjgF/YER057c/UK114 family</fullName>
    </submittedName>
</protein>
<dbReference type="GO" id="GO:0005829">
    <property type="term" value="C:cytosol"/>
    <property type="evidence" value="ECO:0007669"/>
    <property type="project" value="TreeGrafter"/>
</dbReference>
<keyword evidence="4" id="KW-1185">Reference proteome</keyword>
<accession>A0A1I4V0H8</accession>
<dbReference type="PANTHER" id="PTHR11803:SF59">
    <property type="entry name" value="ENDORIBONUCLEASE"/>
    <property type="match status" value="1"/>
</dbReference>
<dbReference type="CDD" id="cd06151">
    <property type="entry name" value="YjgF_YER057c_UK114_like_3"/>
    <property type="match status" value="1"/>
</dbReference>
<dbReference type="SUPFAM" id="SSF55298">
    <property type="entry name" value="YjgF-like"/>
    <property type="match status" value="1"/>
</dbReference>
<dbReference type="PROSITE" id="PS01094">
    <property type="entry name" value="UPF0076"/>
    <property type="match status" value="1"/>
</dbReference>
<name>A0A1I4V0H8_9HYPH</name>
<dbReference type="InterPro" id="IPR035959">
    <property type="entry name" value="RutC-like_sf"/>
</dbReference>
<evidence type="ECO:0000256" key="2">
    <source>
        <dbReference type="SAM" id="SignalP"/>
    </source>
</evidence>
<keyword evidence="2" id="KW-0732">Signal</keyword>
<dbReference type="InterPro" id="IPR006175">
    <property type="entry name" value="YjgF/YER057c/UK114"/>
</dbReference>
<dbReference type="RefSeq" id="WP_092047280.1">
    <property type="nucleotide sequence ID" value="NZ_FOTK01000083.1"/>
</dbReference>
<dbReference type="Pfam" id="PF01042">
    <property type="entry name" value="Ribonuc_L-PSP"/>
    <property type="match status" value="1"/>
</dbReference>
<evidence type="ECO:0000313" key="3">
    <source>
        <dbReference type="EMBL" id="SFM94702.1"/>
    </source>
</evidence>
<dbReference type="GO" id="GO:0019239">
    <property type="term" value="F:deaminase activity"/>
    <property type="evidence" value="ECO:0007669"/>
    <property type="project" value="TreeGrafter"/>
</dbReference>
<dbReference type="AlphaFoldDB" id="A0A1I4V0H8"/>
<dbReference type="OrthoDB" id="9803101at2"/>